<reference evidence="3 4" key="1">
    <citation type="submission" date="2019-12" db="EMBL/GenBank/DDBJ databases">
        <title>Novel species isolated from a subtropical stream in China.</title>
        <authorList>
            <person name="Lu H."/>
        </authorList>
    </citation>
    <scope>NUCLEOTIDE SEQUENCE [LARGE SCALE GENOMIC DNA]</scope>
    <source>
        <strain evidence="3 4">FT107W</strain>
    </source>
</reference>
<feature type="signal peptide" evidence="1">
    <location>
        <begin position="1"/>
        <end position="23"/>
    </location>
</feature>
<dbReference type="Pfam" id="PF03572">
    <property type="entry name" value="Peptidase_S41"/>
    <property type="match status" value="1"/>
</dbReference>
<gene>
    <name evidence="3" type="ORF">GTP81_05810</name>
</gene>
<dbReference type="SUPFAM" id="SSF52096">
    <property type="entry name" value="ClpP/crotonase"/>
    <property type="match status" value="1"/>
</dbReference>
<dbReference type="GO" id="GO:0006508">
    <property type="term" value="P:proteolysis"/>
    <property type="evidence" value="ECO:0007669"/>
    <property type="project" value="InterPro"/>
</dbReference>
<keyword evidence="4" id="KW-1185">Reference proteome</keyword>
<dbReference type="AlphaFoldDB" id="A0A845HBY5"/>
<dbReference type="InterPro" id="IPR005151">
    <property type="entry name" value="Tail-specific_protease"/>
</dbReference>
<name>A0A845HBY5_9BURK</name>
<proteinExistence type="predicted"/>
<evidence type="ECO:0000313" key="3">
    <source>
        <dbReference type="EMBL" id="MYN16261.1"/>
    </source>
</evidence>
<protein>
    <recommendedName>
        <fullName evidence="2">Tail specific protease domain-containing protein</fullName>
    </recommendedName>
</protein>
<evidence type="ECO:0000259" key="2">
    <source>
        <dbReference type="Pfam" id="PF03572"/>
    </source>
</evidence>
<dbReference type="EMBL" id="WWCV01000007">
    <property type="protein sequence ID" value="MYN16261.1"/>
    <property type="molecule type" value="Genomic_DNA"/>
</dbReference>
<organism evidence="3 4">
    <name type="scientific">Duganella vulcania</name>
    <dbReference type="NCBI Taxonomy" id="2692166"/>
    <lineage>
        <taxon>Bacteria</taxon>
        <taxon>Pseudomonadati</taxon>
        <taxon>Pseudomonadota</taxon>
        <taxon>Betaproteobacteria</taxon>
        <taxon>Burkholderiales</taxon>
        <taxon>Oxalobacteraceae</taxon>
        <taxon>Telluria group</taxon>
        <taxon>Duganella</taxon>
    </lineage>
</organism>
<sequence>MYMRFFYGTVSMGAMLLSGMLCAAPATHASTAEPATDGQTLRDDLRRHYPSLSWIERYRQAYPAEAQGHDALWRATPAPALDNNEQLIDALVALQDQHVALADPAGGKPETLGILFRTSSDGAMVVWRRIDPSAAMPEEGEQVLSIDGVPVARWLDQAAKRTFGGNRRSRMAEAAVKLAMASRAEHAATGLANRVRFTVRDAGGKERSVELSYQAVTAQTGAAIAQAVERSDLPEVVLAGGYRVGVLRFGAFAPQYDADFNQAADAADVPGASQDAPMLAGFCAVVRKRLAGIDALAAQSDLLLVDLRGNLGGFGREARLLALALTREPLARTLDLFATGTPGQVKLVEQHNDASCGSIATPRPLLVWTDAGTRSSGEFMATWLWSAGAITIGERTIGAGGGRDADAAGTQLPHSGMRVKYSGNFSVFDNGTRLQSGQTDELALLDLVSQNRFAPSRARPFAIQAVGLAPDVPLPTTASDLLDGGRSGIERAVARLIQSKRLPASVSQR</sequence>
<dbReference type="InterPro" id="IPR029045">
    <property type="entry name" value="ClpP/crotonase-like_dom_sf"/>
</dbReference>
<dbReference type="GO" id="GO:0008236">
    <property type="term" value="F:serine-type peptidase activity"/>
    <property type="evidence" value="ECO:0007669"/>
    <property type="project" value="InterPro"/>
</dbReference>
<comment type="caution">
    <text evidence="3">The sequence shown here is derived from an EMBL/GenBank/DDBJ whole genome shotgun (WGS) entry which is preliminary data.</text>
</comment>
<dbReference type="Gene3D" id="3.90.226.10">
    <property type="entry name" value="2-enoyl-CoA Hydratase, Chain A, domain 1"/>
    <property type="match status" value="1"/>
</dbReference>
<feature type="chain" id="PRO_5032395604" description="Tail specific protease domain-containing protein" evidence="1">
    <location>
        <begin position="24"/>
        <end position="509"/>
    </location>
</feature>
<feature type="domain" description="Tail specific protease" evidence="2">
    <location>
        <begin position="299"/>
        <end position="403"/>
    </location>
</feature>
<evidence type="ECO:0000313" key="4">
    <source>
        <dbReference type="Proteomes" id="UP000484875"/>
    </source>
</evidence>
<dbReference type="Proteomes" id="UP000484875">
    <property type="component" value="Unassembled WGS sequence"/>
</dbReference>
<accession>A0A845HBY5</accession>
<evidence type="ECO:0000256" key="1">
    <source>
        <dbReference type="SAM" id="SignalP"/>
    </source>
</evidence>
<keyword evidence="1" id="KW-0732">Signal</keyword>